<sequence length="92" mass="10316">MSRSVLVASTHGSLSSSTTISHLRKWFATHGLLDEIVTDNGLPFRSEVFKDYLRMNAIEHHLTPAYHPSSNGLAERTVQTVKHLLAYLPDKD</sequence>
<dbReference type="InterPro" id="IPR050951">
    <property type="entry name" value="Retrovirus_Pol_polyprotein"/>
</dbReference>
<dbReference type="GO" id="GO:0003676">
    <property type="term" value="F:nucleic acid binding"/>
    <property type="evidence" value="ECO:0007669"/>
    <property type="project" value="InterPro"/>
</dbReference>
<keyword evidence="3" id="KW-1185">Reference proteome</keyword>
<dbReference type="Gene3D" id="3.30.420.10">
    <property type="entry name" value="Ribonuclease H-like superfamily/Ribonuclease H"/>
    <property type="match status" value="1"/>
</dbReference>
<name>A0A8K0P6L5_LADFU</name>
<protein>
    <recommendedName>
        <fullName evidence="1">Integrase catalytic domain-containing protein</fullName>
    </recommendedName>
</protein>
<dbReference type="PROSITE" id="PS50994">
    <property type="entry name" value="INTEGRASE"/>
    <property type="match status" value="1"/>
</dbReference>
<dbReference type="InterPro" id="IPR036397">
    <property type="entry name" value="RNaseH_sf"/>
</dbReference>
<dbReference type="OrthoDB" id="5978043at2759"/>
<gene>
    <name evidence="2" type="ORF">J437_LFUL016161</name>
</gene>
<dbReference type="SUPFAM" id="SSF53098">
    <property type="entry name" value="Ribonuclease H-like"/>
    <property type="match status" value="1"/>
</dbReference>
<dbReference type="InterPro" id="IPR001584">
    <property type="entry name" value="Integrase_cat-core"/>
</dbReference>
<dbReference type="PANTHER" id="PTHR37984:SF5">
    <property type="entry name" value="PROTEIN NYNRIN-LIKE"/>
    <property type="match status" value="1"/>
</dbReference>
<dbReference type="InterPro" id="IPR012337">
    <property type="entry name" value="RNaseH-like_sf"/>
</dbReference>
<organism evidence="2 3">
    <name type="scientific">Ladona fulva</name>
    <name type="common">Scarce chaser dragonfly</name>
    <name type="synonym">Libellula fulva</name>
    <dbReference type="NCBI Taxonomy" id="123851"/>
    <lineage>
        <taxon>Eukaryota</taxon>
        <taxon>Metazoa</taxon>
        <taxon>Ecdysozoa</taxon>
        <taxon>Arthropoda</taxon>
        <taxon>Hexapoda</taxon>
        <taxon>Insecta</taxon>
        <taxon>Pterygota</taxon>
        <taxon>Palaeoptera</taxon>
        <taxon>Odonata</taxon>
        <taxon>Epiprocta</taxon>
        <taxon>Anisoptera</taxon>
        <taxon>Libelluloidea</taxon>
        <taxon>Libellulidae</taxon>
        <taxon>Ladona</taxon>
    </lineage>
</organism>
<dbReference type="GO" id="GO:0015074">
    <property type="term" value="P:DNA integration"/>
    <property type="evidence" value="ECO:0007669"/>
    <property type="project" value="InterPro"/>
</dbReference>
<dbReference type="PANTHER" id="PTHR37984">
    <property type="entry name" value="PROTEIN CBG26694"/>
    <property type="match status" value="1"/>
</dbReference>
<feature type="domain" description="Integrase catalytic" evidence="1">
    <location>
        <begin position="1"/>
        <end position="92"/>
    </location>
</feature>
<evidence type="ECO:0000259" key="1">
    <source>
        <dbReference type="PROSITE" id="PS50994"/>
    </source>
</evidence>
<evidence type="ECO:0000313" key="3">
    <source>
        <dbReference type="Proteomes" id="UP000792457"/>
    </source>
</evidence>
<reference evidence="2" key="1">
    <citation type="submission" date="2013-04" db="EMBL/GenBank/DDBJ databases">
        <authorList>
            <person name="Qu J."/>
            <person name="Murali S.C."/>
            <person name="Bandaranaike D."/>
            <person name="Bellair M."/>
            <person name="Blankenburg K."/>
            <person name="Chao H."/>
            <person name="Dinh H."/>
            <person name="Doddapaneni H."/>
            <person name="Downs B."/>
            <person name="Dugan-Rocha S."/>
            <person name="Elkadiri S."/>
            <person name="Gnanaolivu R.D."/>
            <person name="Hernandez B."/>
            <person name="Javaid M."/>
            <person name="Jayaseelan J.C."/>
            <person name="Lee S."/>
            <person name="Li M."/>
            <person name="Ming W."/>
            <person name="Munidasa M."/>
            <person name="Muniz J."/>
            <person name="Nguyen L."/>
            <person name="Ongeri F."/>
            <person name="Osuji N."/>
            <person name="Pu L.-L."/>
            <person name="Puazo M."/>
            <person name="Qu C."/>
            <person name="Quiroz J."/>
            <person name="Raj R."/>
            <person name="Weissenberger G."/>
            <person name="Xin Y."/>
            <person name="Zou X."/>
            <person name="Han Y."/>
            <person name="Richards S."/>
            <person name="Worley K."/>
            <person name="Muzny D."/>
            <person name="Gibbs R."/>
        </authorList>
    </citation>
    <scope>NUCLEOTIDE SEQUENCE</scope>
    <source>
        <strain evidence="2">Sampled in the wild</strain>
    </source>
</reference>
<dbReference type="Proteomes" id="UP000792457">
    <property type="component" value="Unassembled WGS sequence"/>
</dbReference>
<accession>A0A8K0P6L5</accession>
<proteinExistence type="predicted"/>
<reference evidence="2" key="2">
    <citation type="submission" date="2017-10" db="EMBL/GenBank/DDBJ databases">
        <title>Ladona fulva Genome sequencing and assembly.</title>
        <authorList>
            <person name="Murali S."/>
            <person name="Richards S."/>
            <person name="Bandaranaike D."/>
            <person name="Bellair M."/>
            <person name="Blankenburg K."/>
            <person name="Chao H."/>
            <person name="Dinh H."/>
            <person name="Doddapaneni H."/>
            <person name="Dugan-Rocha S."/>
            <person name="Elkadiri S."/>
            <person name="Gnanaolivu R."/>
            <person name="Hernandez B."/>
            <person name="Skinner E."/>
            <person name="Javaid M."/>
            <person name="Lee S."/>
            <person name="Li M."/>
            <person name="Ming W."/>
            <person name="Munidasa M."/>
            <person name="Muniz J."/>
            <person name="Nguyen L."/>
            <person name="Hughes D."/>
            <person name="Osuji N."/>
            <person name="Pu L.-L."/>
            <person name="Puazo M."/>
            <person name="Qu C."/>
            <person name="Quiroz J."/>
            <person name="Raj R."/>
            <person name="Weissenberger G."/>
            <person name="Xin Y."/>
            <person name="Zou X."/>
            <person name="Han Y."/>
            <person name="Worley K."/>
            <person name="Muzny D."/>
            <person name="Gibbs R."/>
        </authorList>
    </citation>
    <scope>NUCLEOTIDE SEQUENCE</scope>
    <source>
        <strain evidence="2">Sampled in the wild</strain>
    </source>
</reference>
<dbReference type="AlphaFoldDB" id="A0A8K0P6L5"/>
<comment type="caution">
    <text evidence="2">The sequence shown here is derived from an EMBL/GenBank/DDBJ whole genome shotgun (WGS) entry which is preliminary data.</text>
</comment>
<dbReference type="EMBL" id="KZ308945">
    <property type="protein sequence ID" value="KAG8235746.1"/>
    <property type="molecule type" value="Genomic_DNA"/>
</dbReference>
<evidence type="ECO:0000313" key="2">
    <source>
        <dbReference type="EMBL" id="KAG8235746.1"/>
    </source>
</evidence>